<accession>A0A0D4CN71</accession>
<dbReference type="AlphaFoldDB" id="A0A0D4CN71"/>
<dbReference type="RefSeq" id="WP_006501039.1">
    <property type="nucleotide sequence ID" value="NZ_CP011014.1"/>
</dbReference>
<dbReference type="EMBL" id="CP011014">
    <property type="protein sequence ID" value="AJT51529.1"/>
    <property type="molecule type" value="Genomic_DNA"/>
</dbReference>
<evidence type="ECO:0000313" key="2">
    <source>
        <dbReference type="Proteomes" id="UP000003645"/>
    </source>
</evidence>
<protein>
    <submittedName>
        <fullName evidence="1">Uncharacterized protein</fullName>
    </submittedName>
</protein>
<dbReference type="OrthoDB" id="2327590at2"/>
<dbReference type="Proteomes" id="UP000003645">
    <property type="component" value="Plasmid pLM1"/>
</dbReference>
<reference evidence="1 2" key="1">
    <citation type="journal article" date="2012" name="J. Bacteriol.">
        <title>Genome sequence of Lactobacillus mucosae LM1, isolated from piglet feces.</title>
        <authorList>
            <person name="Lee J.H."/>
            <person name="Valeriano V.D."/>
            <person name="Shin Y.R."/>
            <person name="Chae J.P."/>
            <person name="Kim G.B."/>
            <person name="Ham J.S."/>
            <person name="Chun J."/>
            <person name="Kang D.K."/>
        </authorList>
    </citation>
    <scope>NUCLEOTIDE SEQUENCE [LARGE SCALE GENOMIC DNA]</scope>
    <source>
        <strain evidence="1 2">LM1</strain>
        <plasmid evidence="1">pLM1</plasmid>
    </source>
</reference>
<proteinExistence type="predicted"/>
<evidence type="ECO:0000313" key="1">
    <source>
        <dbReference type="EMBL" id="AJT51529.1"/>
    </source>
</evidence>
<keyword evidence="2" id="KW-1185">Reference proteome</keyword>
<keyword evidence="1" id="KW-0614">Plasmid</keyword>
<name>A0A0D4CN71_LIMMU</name>
<dbReference type="HOGENOM" id="CLU_606619_0_0_9"/>
<dbReference type="KEGG" id="lmu:LBLM1_10850"/>
<gene>
    <name evidence="1" type="ORF">LBLM1_10850</name>
</gene>
<sequence length="460" mass="50373">MAIKTAQYEINKDVYHFVTDDNAVKVLDNNKNELGTLREFAFTGKVIDGGKFSDIKHSGIYRVKNMTGLPSNVPTNQESILSVLAVGDPKNPSVISYKVIAPNGVITENTVSGGSQSGWSAGGINLTNQLNGLSNNIGNITKLPNGASDVVTAINTINGNLNNVKKQSDDLKYNFEHFVGYDERYMKLAGGNFTGSPVVQNQVAYQAFTSKGARVNVAWVNANDHLFIGSPNAPTQIQGMGELLFNGHKVFTDANTGKGSNLDADKLDGIDSTGFVKTNGDDIKNGRLKINQNMVSIKVKEDNIYQSAFNFVNSSDQVLSEIVTNSTGDFALNTGLPAGRKNRTTLYIGRDGEIRHQGSRPQIFLEDAAMENEEQISFIHGDDPWRPYGQGMGFIRRAKENAVVFYNWRADTEVMYLGANNGEAVDIKHSPYIGEHHRRFFLQDEQPGGDVPYGSVWIGF</sequence>
<geneLocation type="plasmid" evidence="1 2">
    <name>pLM1</name>
</geneLocation>
<organism evidence="1 2">
    <name type="scientific">Limosilactobacillus mucosae LM1</name>
    <dbReference type="NCBI Taxonomy" id="1130798"/>
    <lineage>
        <taxon>Bacteria</taxon>
        <taxon>Bacillati</taxon>
        <taxon>Bacillota</taxon>
        <taxon>Bacilli</taxon>
        <taxon>Lactobacillales</taxon>
        <taxon>Lactobacillaceae</taxon>
        <taxon>Limosilactobacillus</taxon>
    </lineage>
</organism>